<dbReference type="RefSeq" id="XP_008714535.1">
    <property type="nucleotide sequence ID" value="XM_008716313.1"/>
</dbReference>
<dbReference type="InParanoid" id="W2S4A3"/>
<dbReference type="VEuPathDB" id="FungiDB:HMPREF1541_01957"/>
<gene>
    <name evidence="1" type="ORF">HMPREF1541_01957</name>
</gene>
<proteinExistence type="predicted"/>
<dbReference type="GeneID" id="19969296"/>
<evidence type="ECO:0000313" key="2">
    <source>
        <dbReference type="Proteomes" id="UP000030752"/>
    </source>
</evidence>
<keyword evidence="2" id="KW-1185">Reference proteome</keyword>
<organism evidence="1 2">
    <name type="scientific">Cyphellophora europaea (strain CBS 101466)</name>
    <name type="common">Phialophora europaea</name>
    <dbReference type="NCBI Taxonomy" id="1220924"/>
    <lineage>
        <taxon>Eukaryota</taxon>
        <taxon>Fungi</taxon>
        <taxon>Dikarya</taxon>
        <taxon>Ascomycota</taxon>
        <taxon>Pezizomycotina</taxon>
        <taxon>Eurotiomycetes</taxon>
        <taxon>Chaetothyriomycetidae</taxon>
        <taxon>Chaetothyriales</taxon>
        <taxon>Cyphellophoraceae</taxon>
        <taxon>Cyphellophora</taxon>
    </lineage>
</organism>
<dbReference type="AlphaFoldDB" id="W2S4A3"/>
<dbReference type="Proteomes" id="UP000030752">
    <property type="component" value="Unassembled WGS sequence"/>
</dbReference>
<dbReference type="EMBL" id="KB822718">
    <property type="protein sequence ID" value="ETN42799.1"/>
    <property type="molecule type" value="Genomic_DNA"/>
</dbReference>
<accession>W2S4A3</accession>
<evidence type="ECO:0000313" key="1">
    <source>
        <dbReference type="EMBL" id="ETN42799.1"/>
    </source>
</evidence>
<sequence length="45" mass="5201">MSGCHNGIVSMSLWISGNLNDRHLSTRSGLVRRNRRQIIPFPLYF</sequence>
<protein>
    <submittedName>
        <fullName evidence="1">Uncharacterized protein</fullName>
    </submittedName>
</protein>
<reference evidence="1 2" key="1">
    <citation type="submission" date="2013-03" db="EMBL/GenBank/DDBJ databases">
        <title>The Genome Sequence of Phialophora europaea CBS 101466.</title>
        <authorList>
            <consortium name="The Broad Institute Genomics Platform"/>
            <person name="Cuomo C."/>
            <person name="de Hoog S."/>
            <person name="Gorbushina A."/>
            <person name="Walker B."/>
            <person name="Young S.K."/>
            <person name="Zeng Q."/>
            <person name="Gargeya S."/>
            <person name="Fitzgerald M."/>
            <person name="Haas B."/>
            <person name="Abouelleil A."/>
            <person name="Allen A.W."/>
            <person name="Alvarado L."/>
            <person name="Arachchi H.M."/>
            <person name="Berlin A.M."/>
            <person name="Chapman S.B."/>
            <person name="Gainer-Dewar J."/>
            <person name="Goldberg J."/>
            <person name="Griggs A."/>
            <person name="Gujja S."/>
            <person name="Hansen M."/>
            <person name="Howarth C."/>
            <person name="Imamovic A."/>
            <person name="Ireland A."/>
            <person name="Larimer J."/>
            <person name="McCowan C."/>
            <person name="Murphy C."/>
            <person name="Pearson M."/>
            <person name="Poon T.W."/>
            <person name="Priest M."/>
            <person name="Roberts A."/>
            <person name="Saif S."/>
            <person name="Shea T."/>
            <person name="Sisk P."/>
            <person name="Sykes S."/>
            <person name="Wortman J."/>
            <person name="Nusbaum C."/>
            <person name="Birren B."/>
        </authorList>
    </citation>
    <scope>NUCLEOTIDE SEQUENCE [LARGE SCALE GENOMIC DNA]</scope>
    <source>
        <strain evidence="1 2">CBS 101466</strain>
    </source>
</reference>
<dbReference type="HOGENOM" id="CLU_3207607_0_0_1"/>
<name>W2S4A3_CYPE1</name>